<dbReference type="RefSeq" id="WP_124542236.1">
    <property type="nucleotide sequence ID" value="NZ_QUSW01000006.1"/>
</dbReference>
<dbReference type="AlphaFoldDB" id="A0A3N7HPK5"/>
<dbReference type="EMBL" id="QUSW01000006">
    <property type="protein sequence ID" value="RQP22671.1"/>
    <property type="molecule type" value="Genomic_DNA"/>
</dbReference>
<keyword evidence="1" id="KW-0534">Nitrate assimilation</keyword>
<evidence type="ECO:0000256" key="1">
    <source>
        <dbReference type="ARBA" id="ARBA00023063"/>
    </source>
</evidence>
<reference evidence="3 4" key="1">
    <citation type="submission" date="2018-08" db="EMBL/GenBank/DDBJ databases">
        <authorList>
            <person name="Khan S.A."/>
            <person name="Jeon C.O."/>
            <person name="Chun B.H."/>
            <person name="Jeong S.E."/>
        </authorList>
    </citation>
    <scope>NUCLEOTIDE SEQUENCE [LARGE SCALE GENOMIC DNA]</scope>
    <source>
        <strain evidence="3 4">S-16</strain>
    </source>
</reference>
<dbReference type="Proteomes" id="UP000267464">
    <property type="component" value="Unassembled WGS sequence"/>
</dbReference>
<dbReference type="PANTHER" id="PTHR43680:SF2">
    <property type="entry name" value="NITRATE REDUCTASE MOLYBDENUM COFACTOR ASSEMBLY CHAPERONE NARJ"/>
    <property type="match status" value="1"/>
</dbReference>
<feature type="region of interest" description="Disordered" evidence="2">
    <location>
        <begin position="191"/>
        <end position="227"/>
    </location>
</feature>
<organism evidence="3 4">
    <name type="scientific">Piscinibacter terrae</name>
    <dbReference type="NCBI Taxonomy" id="2496871"/>
    <lineage>
        <taxon>Bacteria</taxon>
        <taxon>Pseudomonadati</taxon>
        <taxon>Pseudomonadota</taxon>
        <taxon>Betaproteobacteria</taxon>
        <taxon>Burkholderiales</taxon>
        <taxon>Sphaerotilaceae</taxon>
        <taxon>Piscinibacter</taxon>
    </lineage>
</organism>
<sequence>MSRDTSLTLRALGALLGYPDGTLRAALPELGDALHARCGLPRSRLAELDALMRWMRAADPYEVEARYVETFDRGRATSLHLFEHVHGDSRERGPALVDLQQTYERAGLLLQGTELPDHLPVVLEFASTQPEATAREFLGEMAHILTAIFSALLERESPYASVVAAVLELAGQKVQAVPVAPDPALDDAWAEPPAFDGCSSRGQSRPDVPQPIHIVRNKPNHSQGAAA</sequence>
<dbReference type="InterPro" id="IPR036411">
    <property type="entry name" value="TorD-like_sf"/>
</dbReference>
<dbReference type="GO" id="GO:0051131">
    <property type="term" value="P:chaperone-mediated protein complex assembly"/>
    <property type="evidence" value="ECO:0007669"/>
    <property type="project" value="InterPro"/>
</dbReference>
<dbReference type="InterPro" id="IPR020945">
    <property type="entry name" value="DMSO/NO3_reduct_chaperone"/>
</dbReference>
<dbReference type="Gene3D" id="1.10.3480.10">
    <property type="entry name" value="TorD-like"/>
    <property type="match status" value="1"/>
</dbReference>
<evidence type="ECO:0000313" key="4">
    <source>
        <dbReference type="Proteomes" id="UP000267464"/>
    </source>
</evidence>
<reference evidence="3 4" key="2">
    <citation type="submission" date="2018-12" db="EMBL/GenBank/DDBJ databases">
        <title>Rhizobacter gummiphilus sp. nov., a rubber-degrading bacterium isolated from the soil of a botanical garden in Japan.</title>
        <authorList>
            <person name="Shunsuke S.S."/>
        </authorList>
    </citation>
    <scope>NUCLEOTIDE SEQUENCE [LARGE SCALE GENOMIC DNA]</scope>
    <source>
        <strain evidence="3 4">S-16</strain>
    </source>
</reference>
<evidence type="ECO:0000256" key="2">
    <source>
        <dbReference type="SAM" id="MobiDB-lite"/>
    </source>
</evidence>
<dbReference type="GO" id="GO:0051082">
    <property type="term" value="F:unfolded protein binding"/>
    <property type="evidence" value="ECO:0007669"/>
    <property type="project" value="InterPro"/>
</dbReference>
<comment type="caution">
    <text evidence="3">The sequence shown here is derived from an EMBL/GenBank/DDBJ whole genome shotgun (WGS) entry which is preliminary data.</text>
</comment>
<dbReference type="SUPFAM" id="SSF89155">
    <property type="entry name" value="TorD-like"/>
    <property type="match status" value="1"/>
</dbReference>
<dbReference type="NCBIfam" id="TIGR00684">
    <property type="entry name" value="narJ"/>
    <property type="match status" value="1"/>
</dbReference>
<dbReference type="OrthoDB" id="8478585at2"/>
<gene>
    <name evidence="3" type="primary">narJ</name>
    <name evidence="3" type="ORF">DZC73_20400</name>
</gene>
<dbReference type="Pfam" id="PF02613">
    <property type="entry name" value="Nitrate_red_del"/>
    <property type="match status" value="1"/>
</dbReference>
<name>A0A3N7HPK5_9BURK</name>
<dbReference type="GO" id="GO:0016530">
    <property type="term" value="F:metallochaperone activity"/>
    <property type="evidence" value="ECO:0007669"/>
    <property type="project" value="TreeGrafter"/>
</dbReference>
<keyword evidence="4" id="KW-1185">Reference proteome</keyword>
<accession>A0A3N7HPK5</accession>
<dbReference type="GO" id="GO:0042128">
    <property type="term" value="P:nitrate assimilation"/>
    <property type="evidence" value="ECO:0007669"/>
    <property type="project" value="UniProtKB-KW"/>
</dbReference>
<proteinExistence type="predicted"/>
<protein>
    <submittedName>
        <fullName evidence="3">Nitrate reductase molybdenum cofactor assembly chaperone</fullName>
    </submittedName>
</protein>
<evidence type="ECO:0000313" key="3">
    <source>
        <dbReference type="EMBL" id="RQP22671.1"/>
    </source>
</evidence>
<dbReference type="PANTHER" id="PTHR43680">
    <property type="entry name" value="NITRATE REDUCTASE MOLYBDENUM COFACTOR ASSEMBLY CHAPERONE"/>
    <property type="match status" value="1"/>
</dbReference>
<dbReference type="InterPro" id="IPR003765">
    <property type="entry name" value="NO3_reductase_chaperone_NarJ"/>
</dbReference>